<evidence type="ECO:0000256" key="3">
    <source>
        <dbReference type="SAM" id="SignalP"/>
    </source>
</evidence>
<evidence type="ECO:0000256" key="1">
    <source>
        <dbReference type="ARBA" id="ARBA00022729"/>
    </source>
</evidence>
<feature type="domain" description="Alkaline proteinase inhibitor/ Outer membrane lipoprotein Omp19" evidence="4">
    <location>
        <begin position="220"/>
        <end position="309"/>
    </location>
</feature>
<protein>
    <submittedName>
        <fullName evidence="5">AprI/Inh family metalloprotease inhibitor</fullName>
    </submittedName>
</protein>
<feature type="domain" description="Alkaline proteinase inhibitor/ Outer membrane lipoprotein Omp19" evidence="4">
    <location>
        <begin position="85"/>
        <end position="172"/>
    </location>
</feature>
<dbReference type="GO" id="GO:0030414">
    <property type="term" value="F:peptidase inhibitor activity"/>
    <property type="evidence" value="ECO:0007669"/>
    <property type="project" value="UniProtKB-KW"/>
</dbReference>
<reference evidence="5 6" key="1">
    <citation type="submission" date="2024-06" db="EMBL/GenBank/DDBJ databases">
        <authorList>
            <person name="Campbell A.G."/>
        </authorList>
    </citation>
    <scope>NUCLEOTIDE SEQUENCE [LARGE SCALE GENOMIC DNA]</scope>
    <source>
        <strain evidence="5 6">EM12</strain>
    </source>
</reference>
<evidence type="ECO:0000256" key="2">
    <source>
        <dbReference type="SAM" id="MobiDB-lite"/>
    </source>
</evidence>
<dbReference type="RefSeq" id="WP_350397131.1">
    <property type="nucleotide sequence ID" value="NZ_JBELQE010000124.1"/>
</dbReference>
<organism evidence="5 6">
    <name type="scientific">Methylorubrum podarium</name>
    <dbReference type="NCBI Taxonomy" id="200476"/>
    <lineage>
        <taxon>Bacteria</taxon>
        <taxon>Pseudomonadati</taxon>
        <taxon>Pseudomonadota</taxon>
        <taxon>Alphaproteobacteria</taxon>
        <taxon>Hyphomicrobiales</taxon>
        <taxon>Methylobacteriaceae</taxon>
        <taxon>Methylorubrum</taxon>
    </lineage>
</organism>
<keyword evidence="5" id="KW-0481">Metalloenzyme inhibitor</keyword>
<feature type="signal peptide" evidence="3">
    <location>
        <begin position="1"/>
        <end position="33"/>
    </location>
</feature>
<feature type="region of interest" description="Disordered" evidence="2">
    <location>
        <begin position="32"/>
        <end position="79"/>
    </location>
</feature>
<dbReference type="EMBL" id="JBELQE010000124">
    <property type="protein sequence ID" value="MER2252916.1"/>
    <property type="molecule type" value="Genomic_DNA"/>
</dbReference>
<sequence length="313" mass="32201">MRNPTMRRTARAGILAGILAAVLAAPAMNTASAQETPSAPELAPAPVPPATSPAEDAAPAGPTTVPGSSPGPSTITLPTTLAGAAGTWDLSLDGGRRRCVLTLAMDTSPSGRVARFPAGCRRALPLMAGIGGWLFTGEGLRLVDRNLRPILAFARNPDGMSLGATAENGEHYNLVPLQIAAMQPPAAPGAAVSTPTAVAADGAAPAAAPPEKLADGPALGLYALDRAEQKDVCRLEFSAPIEAGKDTAPLRVLPDCRDSGITVFDPVTWRFANGHLTLKARRGHAVNLVAVGDGRWRRDPEIGAPLVLRKVEP</sequence>
<feature type="compositionally biased region" description="Low complexity" evidence="2">
    <location>
        <begin position="59"/>
        <end position="79"/>
    </location>
</feature>
<dbReference type="InterPro" id="IPR021140">
    <property type="entry name" value="Inh/Omp19"/>
</dbReference>
<gene>
    <name evidence="5" type="ORF">ABS772_23645</name>
</gene>
<keyword evidence="5" id="KW-0483">Metalloprotease inhibitor</keyword>
<keyword evidence="1 3" id="KW-0732">Signal</keyword>
<keyword evidence="5" id="KW-0646">Protease inhibitor</keyword>
<accession>A0ABV1QU10</accession>
<dbReference type="Pfam" id="PF02974">
    <property type="entry name" value="Inh"/>
    <property type="match status" value="2"/>
</dbReference>
<evidence type="ECO:0000259" key="4">
    <source>
        <dbReference type="Pfam" id="PF02974"/>
    </source>
</evidence>
<name>A0ABV1QU10_9HYPH</name>
<feature type="chain" id="PRO_5045059784" evidence="3">
    <location>
        <begin position="34"/>
        <end position="313"/>
    </location>
</feature>
<dbReference type="Proteomes" id="UP001480955">
    <property type="component" value="Unassembled WGS sequence"/>
</dbReference>
<evidence type="ECO:0000313" key="5">
    <source>
        <dbReference type="EMBL" id="MER2252916.1"/>
    </source>
</evidence>
<dbReference type="Gene3D" id="2.40.128.10">
    <property type="match status" value="2"/>
</dbReference>
<evidence type="ECO:0000313" key="6">
    <source>
        <dbReference type="Proteomes" id="UP001480955"/>
    </source>
</evidence>
<dbReference type="InterPro" id="IPR016085">
    <property type="entry name" value="Protease_inh_B-barrel_dom"/>
</dbReference>
<dbReference type="SUPFAM" id="SSF50882">
    <property type="entry name" value="beta-Barrel protease inhibitors"/>
    <property type="match status" value="2"/>
</dbReference>
<comment type="caution">
    <text evidence="5">The sequence shown here is derived from an EMBL/GenBank/DDBJ whole genome shotgun (WGS) entry which is preliminary data.</text>
</comment>
<proteinExistence type="predicted"/>
<keyword evidence="6" id="KW-1185">Reference proteome</keyword>